<evidence type="ECO:0000313" key="7">
    <source>
        <dbReference type="EMBL" id="PDT20736.1"/>
    </source>
</evidence>
<dbReference type="InterPro" id="IPR056798">
    <property type="entry name" value="ADH_Fe_C"/>
</dbReference>
<dbReference type="EC" id="1.3.1.32" evidence="6"/>
<keyword evidence="8" id="KW-1185">Reference proteome</keyword>
<keyword evidence="3" id="KW-0520">NAD</keyword>
<dbReference type="Gene3D" id="1.20.1090.10">
    <property type="entry name" value="Dehydroquinate synthase-like - alpha domain"/>
    <property type="match status" value="1"/>
</dbReference>
<dbReference type="GO" id="GO:0046872">
    <property type="term" value="F:metal ion binding"/>
    <property type="evidence" value="ECO:0007669"/>
    <property type="project" value="InterPro"/>
</dbReference>
<evidence type="ECO:0000259" key="5">
    <source>
        <dbReference type="Pfam" id="PF25137"/>
    </source>
</evidence>
<proteinExistence type="inferred from homology"/>
<evidence type="ECO:0000256" key="2">
    <source>
        <dbReference type="ARBA" id="ARBA00023002"/>
    </source>
</evidence>
<dbReference type="Pfam" id="PF00465">
    <property type="entry name" value="Fe-ADH"/>
    <property type="match status" value="1"/>
</dbReference>
<dbReference type="Pfam" id="PF25137">
    <property type="entry name" value="ADH_Fe_C"/>
    <property type="match status" value="1"/>
</dbReference>
<feature type="domain" description="Fe-containing alcohol dehydrogenase-like C-terminal" evidence="5">
    <location>
        <begin position="166"/>
        <end position="346"/>
    </location>
</feature>
<organism evidence="6 9">
    <name type="scientific">Rhizobium hidalgonense</name>
    <dbReference type="NCBI Taxonomy" id="1538159"/>
    <lineage>
        <taxon>Bacteria</taxon>
        <taxon>Pseudomonadati</taxon>
        <taxon>Pseudomonadota</taxon>
        <taxon>Alphaproteobacteria</taxon>
        <taxon>Hyphomicrobiales</taxon>
        <taxon>Rhizobiaceae</taxon>
        <taxon>Rhizobium/Agrobacterium group</taxon>
        <taxon>Rhizobium</taxon>
    </lineage>
</organism>
<dbReference type="RefSeq" id="WP_025418873.1">
    <property type="nucleotide sequence ID" value="NZ_JAVLSD010000015.1"/>
</dbReference>
<name>A0A2A6K759_9HYPH</name>
<dbReference type="PANTHER" id="PTHR11496:SF102">
    <property type="entry name" value="ALCOHOL DEHYDROGENASE 4"/>
    <property type="match status" value="1"/>
</dbReference>
<comment type="similarity">
    <text evidence="1">Belongs to the iron-containing alcohol dehydrogenase family.</text>
</comment>
<dbReference type="InterPro" id="IPR001670">
    <property type="entry name" value="ADH_Fe/GldA"/>
</dbReference>
<accession>A0A2A6K759</accession>
<dbReference type="CDD" id="cd08177">
    <property type="entry name" value="MAR"/>
    <property type="match status" value="1"/>
</dbReference>
<dbReference type="Proteomes" id="UP000219914">
    <property type="component" value="Unassembled WGS sequence"/>
</dbReference>
<dbReference type="EMBL" id="JAVLSF010000004">
    <property type="protein sequence ID" value="MDR9773063.1"/>
    <property type="molecule type" value="Genomic_DNA"/>
</dbReference>
<dbReference type="SUPFAM" id="SSF56796">
    <property type="entry name" value="Dehydroquinate synthase-like"/>
    <property type="match status" value="1"/>
</dbReference>
<reference evidence="7 8" key="1">
    <citation type="submission" date="2017-09" db="EMBL/GenBank/DDBJ databases">
        <title>Comparative genomics of rhizobia isolated from Phaseolus vulgaris in China.</title>
        <authorList>
            <person name="Tong W."/>
        </authorList>
    </citation>
    <scope>NUCLEOTIDE SEQUENCE [LARGE SCALE GENOMIC DNA]</scope>
    <source>
        <strain evidence="7 8">FH14</strain>
    </source>
</reference>
<dbReference type="PANTHER" id="PTHR11496">
    <property type="entry name" value="ALCOHOL DEHYDROGENASE"/>
    <property type="match status" value="1"/>
</dbReference>
<feature type="domain" description="Alcohol dehydrogenase iron-type/glycerol dehydrogenase GldA" evidence="4">
    <location>
        <begin position="13"/>
        <end position="154"/>
    </location>
</feature>
<evidence type="ECO:0000313" key="9">
    <source>
        <dbReference type="Proteomes" id="UP001268610"/>
    </source>
</evidence>
<dbReference type="InterPro" id="IPR039697">
    <property type="entry name" value="Alcohol_dehydrogenase_Fe"/>
</dbReference>
<evidence type="ECO:0000313" key="6">
    <source>
        <dbReference type="EMBL" id="MDR9773063.1"/>
    </source>
</evidence>
<evidence type="ECO:0000259" key="4">
    <source>
        <dbReference type="Pfam" id="PF00465"/>
    </source>
</evidence>
<dbReference type="GO" id="GO:0004022">
    <property type="term" value="F:alcohol dehydrogenase (NAD+) activity"/>
    <property type="evidence" value="ECO:0007669"/>
    <property type="project" value="TreeGrafter"/>
</dbReference>
<dbReference type="Gene3D" id="3.40.50.1970">
    <property type="match status" value="1"/>
</dbReference>
<sequence length="352" mass="36477">MVAPFRYTVSAAQVIFGSGSVSRLADAIAGQGGKHALILSTPHQKADAQRIAASLGPLAAGLFDGAVMHTPIDVTERAMAAYEKAGADCVVAIGGGSTIGLGKAIAYRNDAPQIVVATTYAGSEVTPILGQTENGQKTTVRGPGILPEVVIYDPELTLGLPVNISVSSGLNAMAHAVEGLYAQDRNPISSMMALEGLRALKQALPQIVNAPRDIEPRSEALYGSWLCGTVLGAVGMALHHKLCHTLGGSFDLPHAETHAVILPHSAAYNAAAALDALKPAADLFGGLLGSGLYDFAASIGAPMALRDLGMKEADLDLAAELAARNPYWNPRPIEGKAIRALLQSAWEGARPR</sequence>
<evidence type="ECO:0000313" key="8">
    <source>
        <dbReference type="Proteomes" id="UP000219914"/>
    </source>
</evidence>
<evidence type="ECO:0000256" key="1">
    <source>
        <dbReference type="ARBA" id="ARBA00007358"/>
    </source>
</evidence>
<comment type="caution">
    <text evidence="6">The sequence shown here is derived from an EMBL/GenBank/DDBJ whole genome shotgun (WGS) entry which is preliminary data.</text>
</comment>
<evidence type="ECO:0000256" key="3">
    <source>
        <dbReference type="ARBA" id="ARBA00023027"/>
    </source>
</evidence>
<dbReference type="InterPro" id="IPR034786">
    <property type="entry name" value="MAR"/>
</dbReference>
<keyword evidence="2 6" id="KW-0560">Oxidoreductase</keyword>
<dbReference type="GO" id="GO:0018506">
    <property type="term" value="F:maleylacetate reductase activity"/>
    <property type="evidence" value="ECO:0007669"/>
    <property type="project" value="UniProtKB-EC"/>
</dbReference>
<dbReference type="AlphaFoldDB" id="A0A2A6K759"/>
<dbReference type="Proteomes" id="UP001268610">
    <property type="component" value="Unassembled WGS sequence"/>
</dbReference>
<gene>
    <name evidence="7" type="ORF">CO674_26325</name>
    <name evidence="6" type="ORF">RJJ65_10390</name>
</gene>
<reference evidence="6" key="2">
    <citation type="submission" date="2023-04" db="EMBL/GenBank/DDBJ databases">
        <title>Genomic characterization of faba bean (Vicia faba) microsymbionts in Mexican soils.</title>
        <authorList>
            <person name="Rivera Orduna F.N."/>
            <person name="Guevara-Luna J."/>
            <person name="Yan J."/>
            <person name="Arroyo-Herrera I."/>
            <person name="Li Y."/>
            <person name="Vasquez-Murrieta M.S."/>
            <person name="Wang E.T."/>
        </authorList>
    </citation>
    <scope>NUCLEOTIDE SEQUENCE</scope>
    <source>
        <strain evidence="6">CH26</strain>
    </source>
</reference>
<protein>
    <submittedName>
        <fullName evidence="6">Maleylacetate reductase</fullName>
        <ecNumber evidence="6">1.3.1.32</ecNumber>
    </submittedName>
</protein>
<dbReference type="EMBL" id="NWSY01000023">
    <property type="protein sequence ID" value="PDT20736.1"/>
    <property type="molecule type" value="Genomic_DNA"/>
</dbReference>